<organism evidence="2">
    <name type="scientific">uncultured Gemmatimonadaceae bacterium</name>
    <dbReference type="NCBI Taxonomy" id="246130"/>
    <lineage>
        <taxon>Bacteria</taxon>
        <taxon>Pseudomonadati</taxon>
        <taxon>Gemmatimonadota</taxon>
        <taxon>Gemmatimonadia</taxon>
        <taxon>Gemmatimonadales</taxon>
        <taxon>Gemmatimonadaceae</taxon>
        <taxon>environmental samples</taxon>
    </lineage>
</organism>
<feature type="non-terminal residue" evidence="2">
    <location>
        <position position="58"/>
    </location>
</feature>
<gene>
    <name evidence="2" type="ORF">AVDCRST_MAG11-1344</name>
</gene>
<reference evidence="2" key="1">
    <citation type="submission" date="2020-02" db="EMBL/GenBank/DDBJ databases">
        <authorList>
            <person name="Meier V. D."/>
        </authorList>
    </citation>
    <scope>NUCLEOTIDE SEQUENCE</scope>
    <source>
        <strain evidence="2">AVDCRST_MAG11</strain>
    </source>
</reference>
<protein>
    <submittedName>
        <fullName evidence="2">Uncharacterized protein</fullName>
    </submittedName>
</protein>
<sequence length="58" mass="6069">GNPRRSGGLRSGRGAAGKPFTADRADGRGWHRVLAPARTSPGTIPFTEHCSAIVRSVV</sequence>
<name>A0A6J4KM76_9BACT</name>
<feature type="region of interest" description="Disordered" evidence="1">
    <location>
        <begin position="1"/>
        <end position="27"/>
    </location>
</feature>
<accession>A0A6J4KM76</accession>
<dbReference type="EMBL" id="CADCTU010000305">
    <property type="protein sequence ID" value="CAA9308811.1"/>
    <property type="molecule type" value="Genomic_DNA"/>
</dbReference>
<evidence type="ECO:0000256" key="1">
    <source>
        <dbReference type="SAM" id="MobiDB-lite"/>
    </source>
</evidence>
<proteinExistence type="predicted"/>
<dbReference type="AlphaFoldDB" id="A0A6J4KM76"/>
<evidence type="ECO:0000313" key="2">
    <source>
        <dbReference type="EMBL" id="CAA9308811.1"/>
    </source>
</evidence>
<feature type="non-terminal residue" evidence="2">
    <location>
        <position position="1"/>
    </location>
</feature>